<reference evidence="1" key="2">
    <citation type="submission" date="2020-11" db="EMBL/GenBank/DDBJ databases">
        <authorList>
            <person name="McCartney M.A."/>
            <person name="Auch B."/>
            <person name="Kono T."/>
            <person name="Mallez S."/>
            <person name="Becker A."/>
            <person name="Gohl D.M."/>
            <person name="Silverstein K.A.T."/>
            <person name="Koren S."/>
            <person name="Bechman K.B."/>
            <person name="Herman A."/>
            <person name="Abrahante J.E."/>
            <person name="Garbe J."/>
        </authorList>
    </citation>
    <scope>NUCLEOTIDE SEQUENCE</scope>
    <source>
        <strain evidence="1">Duluth1</strain>
        <tissue evidence="1">Whole animal</tissue>
    </source>
</reference>
<keyword evidence="2" id="KW-1185">Reference proteome</keyword>
<name>A0A9D4HUH1_DREPO</name>
<protein>
    <submittedName>
        <fullName evidence="1">Uncharacterized protein</fullName>
    </submittedName>
</protein>
<dbReference type="AlphaFoldDB" id="A0A9D4HUH1"/>
<dbReference type="Proteomes" id="UP000828390">
    <property type="component" value="Unassembled WGS sequence"/>
</dbReference>
<evidence type="ECO:0000313" key="2">
    <source>
        <dbReference type="Proteomes" id="UP000828390"/>
    </source>
</evidence>
<proteinExistence type="predicted"/>
<sequence>MSQDITKETVLSSEVGHRHQCGTTAVTSVTSWVIWLGNINRPRKIEALIPTERGRKSLLPI</sequence>
<evidence type="ECO:0000313" key="1">
    <source>
        <dbReference type="EMBL" id="KAH3729883.1"/>
    </source>
</evidence>
<organism evidence="1 2">
    <name type="scientific">Dreissena polymorpha</name>
    <name type="common">Zebra mussel</name>
    <name type="synonym">Mytilus polymorpha</name>
    <dbReference type="NCBI Taxonomy" id="45954"/>
    <lineage>
        <taxon>Eukaryota</taxon>
        <taxon>Metazoa</taxon>
        <taxon>Spiralia</taxon>
        <taxon>Lophotrochozoa</taxon>
        <taxon>Mollusca</taxon>
        <taxon>Bivalvia</taxon>
        <taxon>Autobranchia</taxon>
        <taxon>Heteroconchia</taxon>
        <taxon>Euheterodonta</taxon>
        <taxon>Imparidentia</taxon>
        <taxon>Neoheterodontei</taxon>
        <taxon>Myida</taxon>
        <taxon>Dreissenoidea</taxon>
        <taxon>Dreissenidae</taxon>
        <taxon>Dreissena</taxon>
    </lineage>
</organism>
<reference evidence="1" key="1">
    <citation type="journal article" date="2019" name="bioRxiv">
        <title>The Genome of the Zebra Mussel, Dreissena polymorpha: A Resource for Invasive Species Research.</title>
        <authorList>
            <person name="McCartney M.A."/>
            <person name="Auch B."/>
            <person name="Kono T."/>
            <person name="Mallez S."/>
            <person name="Zhang Y."/>
            <person name="Obille A."/>
            <person name="Becker A."/>
            <person name="Abrahante J.E."/>
            <person name="Garbe J."/>
            <person name="Badalamenti J.P."/>
            <person name="Herman A."/>
            <person name="Mangelson H."/>
            <person name="Liachko I."/>
            <person name="Sullivan S."/>
            <person name="Sone E.D."/>
            <person name="Koren S."/>
            <person name="Silverstein K.A.T."/>
            <person name="Beckman K.B."/>
            <person name="Gohl D.M."/>
        </authorList>
    </citation>
    <scope>NUCLEOTIDE SEQUENCE</scope>
    <source>
        <strain evidence="1">Duluth1</strain>
        <tissue evidence="1">Whole animal</tissue>
    </source>
</reference>
<accession>A0A9D4HUH1</accession>
<gene>
    <name evidence="1" type="ORF">DPMN_055861</name>
</gene>
<comment type="caution">
    <text evidence="1">The sequence shown here is derived from an EMBL/GenBank/DDBJ whole genome shotgun (WGS) entry which is preliminary data.</text>
</comment>
<dbReference type="EMBL" id="JAIWYP010000012">
    <property type="protein sequence ID" value="KAH3729883.1"/>
    <property type="molecule type" value="Genomic_DNA"/>
</dbReference>